<reference evidence="2" key="1">
    <citation type="journal article" date="2018" name="Genome Biol. Evol.">
        <title>Genomics and development of Lentinus tigrinus, a white-rot wood-decaying mushroom with dimorphic fruiting bodies.</title>
        <authorList>
            <person name="Wu B."/>
            <person name="Xu Z."/>
            <person name="Knudson A."/>
            <person name="Carlson A."/>
            <person name="Chen N."/>
            <person name="Kovaka S."/>
            <person name="LaButti K."/>
            <person name="Lipzen A."/>
            <person name="Pennachio C."/>
            <person name="Riley R."/>
            <person name="Schakwitz W."/>
            <person name="Umezawa K."/>
            <person name="Ohm R.A."/>
            <person name="Grigoriev I.V."/>
            <person name="Nagy L.G."/>
            <person name="Gibbons J."/>
            <person name="Hibbett D."/>
        </authorList>
    </citation>
    <scope>NUCLEOTIDE SEQUENCE [LARGE SCALE GENOMIC DNA]</scope>
    <source>
        <strain evidence="2">ALCF2SS1-6</strain>
    </source>
</reference>
<protein>
    <submittedName>
        <fullName evidence="2">Uncharacterized protein</fullName>
    </submittedName>
</protein>
<gene>
    <name evidence="2" type="ORF">L227DRAFT_590854</name>
</gene>
<name>A0A5C2SNS1_9APHY</name>
<feature type="compositionally biased region" description="Basic residues" evidence="1">
    <location>
        <begin position="310"/>
        <end position="333"/>
    </location>
</feature>
<dbReference type="STRING" id="1328759.A0A5C2SNS1"/>
<dbReference type="Proteomes" id="UP000313359">
    <property type="component" value="Unassembled WGS sequence"/>
</dbReference>
<accession>A0A5C2SNS1</accession>
<feature type="region of interest" description="Disordered" evidence="1">
    <location>
        <begin position="308"/>
        <end position="333"/>
    </location>
</feature>
<dbReference type="OrthoDB" id="2743671at2759"/>
<feature type="region of interest" description="Disordered" evidence="1">
    <location>
        <begin position="231"/>
        <end position="253"/>
    </location>
</feature>
<proteinExistence type="predicted"/>
<dbReference type="EMBL" id="ML122252">
    <property type="protein sequence ID" value="RPD65495.1"/>
    <property type="molecule type" value="Genomic_DNA"/>
</dbReference>
<evidence type="ECO:0000313" key="2">
    <source>
        <dbReference type="EMBL" id="RPD65495.1"/>
    </source>
</evidence>
<organism evidence="2 3">
    <name type="scientific">Lentinus tigrinus ALCF2SS1-6</name>
    <dbReference type="NCBI Taxonomy" id="1328759"/>
    <lineage>
        <taxon>Eukaryota</taxon>
        <taxon>Fungi</taxon>
        <taxon>Dikarya</taxon>
        <taxon>Basidiomycota</taxon>
        <taxon>Agaricomycotina</taxon>
        <taxon>Agaricomycetes</taxon>
        <taxon>Polyporales</taxon>
        <taxon>Polyporaceae</taxon>
        <taxon>Lentinus</taxon>
    </lineage>
</organism>
<keyword evidence="3" id="KW-1185">Reference proteome</keyword>
<dbReference type="AlphaFoldDB" id="A0A5C2SNS1"/>
<evidence type="ECO:0000256" key="1">
    <source>
        <dbReference type="SAM" id="MobiDB-lite"/>
    </source>
</evidence>
<sequence>MKTRHRSRLWRITTRALATLCVVGALTCFVVVAVGGAFPSYKRGSSIVAPRTGDVWQVGEMHTAQWTLNHVKTTNSSGDPMLAKLILAYSGGSQNAHVLLADLTDWFPVTDRLANVMVPSVPTREDYSLYLFSKEDHDVSAWSGYISIFNPDDVEGTDQPPDKLTVTTAPPVSVTMSLTSTFSDSALSTVSDSTSLASAIASVVNGTESPSLPLSGLITALVPATTTGTTTESVVSAAPATSAKGAADAKTTSTATDAPVMRVQTLQSTTGVATATTATGADDSADARATPNAISLPLVRRQTFVPSPTHRMKHARRCREHGKRLHHQPRQVH</sequence>
<evidence type="ECO:0000313" key="3">
    <source>
        <dbReference type="Proteomes" id="UP000313359"/>
    </source>
</evidence>